<accession>A0A7Y0RDD3</accession>
<keyword evidence="1" id="KW-0472">Membrane</keyword>
<keyword evidence="3" id="KW-1185">Reference proteome</keyword>
<feature type="transmembrane region" description="Helical" evidence="1">
    <location>
        <begin position="39"/>
        <end position="56"/>
    </location>
</feature>
<evidence type="ECO:0008006" key="4">
    <source>
        <dbReference type="Google" id="ProtNLM"/>
    </source>
</evidence>
<dbReference type="EMBL" id="JABCKY010000003">
    <property type="protein sequence ID" value="NMT64153.1"/>
    <property type="molecule type" value="Genomic_DNA"/>
</dbReference>
<gene>
    <name evidence="2" type="ORF">HIU99_11145</name>
</gene>
<name>A0A7Y0RDD3_9GAMM</name>
<keyword evidence="1" id="KW-0812">Transmembrane</keyword>
<evidence type="ECO:0000256" key="1">
    <source>
        <dbReference type="SAM" id="Phobius"/>
    </source>
</evidence>
<sequence length="166" mass="18050">MSSRIDLRISPSHPVAFLCALPWLLLTALVALIASDHGLVLVTLVAVTLCGAIFQYRRGGLLAGPDAVVGLRIENRHLYARLRSGADVAVVPADESRMSARFAILKLRCNGSIYRRYPVVLVAFSPGLSNTSPEAFRQLRVWLRLGPGPRASEAGDQQPSNVQEIH</sequence>
<protein>
    <recommendedName>
        <fullName evidence="4">Toxin CptA</fullName>
    </recommendedName>
</protein>
<proteinExistence type="predicted"/>
<reference evidence="2 3" key="1">
    <citation type="submission" date="2020-04" db="EMBL/GenBank/DDBJ databases">
        <title>Marinobacter oceani sp. nov., isolated from marine solar saltern.</title>
        <authorList>
            <person name="Chen X.-Y."/>
        </authorList>
    </citation>
    <scope>NUCLEOTIDE SEQUENCE [LARGE SCALE GENOMIC DNA]</scope>
    <source>
        <strain evidence="2 3">W62</strain>
    </source>
</reference>
<evidence type="ECO:0000313" key="3">
    <source>
        <dbReference type="Proteomes" id="UP000567186"/>
    </source>
</evidence>
<dbReference type="RefSeq" id="WP_135955323.1">
    <property type="nucleotide sequence ID" value="NZ_JABCKY010000003.1"/>
</dbReference>
<comment type="caution">
    <text evidence="2">The sequence shown here is derived from an EMBL/GenBank/DDBJ whole genome shotgun (WGS) entry which is preliminary data.</text>
</comment>
<keyword evidence="1" id="KW-1133">Transmembrane helix</keyword>
<evidence type="ECO:0000313" key="2">
    <source>
        <dbReference type="EMBL" id="NMT64153.1"/>
    </source>
</evidence>
<dbReference type="Proteomes" id="UP000567186">
    <property type="component" value="Unassembled WGS sequence"/>
</dbReference>
<organism evidence="2 3">
    <name type="scientific">Marinobacter orientalis</name>
    <dbReference type="NCBI Taxonomy" id="1928859"/>
    <lineage>
        <taxon>Bacteria</taxon>
        <taxon>Pseudomonadati</taxon>
        <taxon>Pseudomonadota</taxon>
        <taxon>Gammaproteobacteria</taxon>
        <taxon>Pseudomonadales</taxon>
        <taxon>Marinobacteraceae</taxon>
        <taxon>Marinobacter</taxon>
    </lineage>
</organism>
<feature type="transmembrane region" description="Helical" evidence="1">
    <location>
        <begin position="12"/>
        <end position="33"/>
    </location>
</feature>
<dbReference type="AlphaFoldDB" id="A0A7Y0RDD3"/>
<dbReference type="OrthoDB" id="6369153at2"/>